<dbReference type="GO" id="GO:0006952">
    <property type="term" value="P:defense response"/>
    <property type="evidence" value="ECO:0007669"/>
    <property type="project" value="UniProtKB-KW"/>
</dbReference>
<dbReference type="Gene3D" id="1.20.5.4130">
    <property type="match status" value="1"/>
</dbReference>
<evidence type="ECO:0000259" key="6">
    <source>
        <dbReference type="Pfam" id="PF25019"/>
    </source>
</evidence>
<proteinExistence type="predicted"/>
<dbReference type="AlphaFoldDB" id="A0ABD1LSK9"/>
<keyword evidence="8" id="KW-1185">Reference proteome</keyword>
<gene>
    <name evidence="7" type="ORF">Fmac_025556</name>
</gene>
<dbReference type="PANTHER" id="PTHR47186">
    <property type="entry name" value="LEUCINE-RICH REPEAT-CONTAINING PROTEIN 57"/>
    <property type="match status" value="1"/>
</dbReference>
<organism evidence="7 8">
    <name type="scientific">Flemingia macrophylla</name>
    <dbReference type="NCBI Taxonomy" id="520843"/>
    <lineage>
        <taxon>Eukaryota</taxon>
        <taxon>Viridiplantae</taxon>
        <taxon>Streptophyta</taxon>
        <taxon>Embryophyta</taxon>
        <taxon>Tracheophyta</taxon>
        <taxon>Spermatophyta</taxon>
        <taxon>Magnoliopsida</taxon>
        <taxon>eudicotyledons</taxon>
        <taxon>Gunneridae</taxon>
        <taxon>Pentapetalae</taxon>
        <taxon>rosids</taxon>
        <taxon>fabids</taxon>
        <taxon>Fabales</taxon>
        <taxon>Fabaceae</taxon>
        <taxon>Papilionoideae</taxon>
        <taxon>50 kb inversion clade</taxon>
        <taxon>NPAAA clade</taxon>
        <taxon>indigoferoid/millettioid clade</taxon>
        <taxon>Phaseoleae</taxon>
        <taxon>Flemingia</taxon>
    </lineage>
</organism>
<dbReference type="GO" id="GO:0000166">
    <property type="term" value="F:nucleotide binding"/>
    <property type="evidence" value="ECO:0007669"/>
    <property type="project" value="UniProtKB-KW"/>
</dbReference>
<dbReference type="EMBL" id="JBGMDY010000008">
    <property type="protein sequence ID" value="KAL2326498.1"/>
    <property type="molecule type" value="Genomic_DNA"/>
</dbReference>
<dbReference type="InterPro" id="IPR032675">
    <property type="entry name" value="LRR_dom_sf"/>
</dbReference>
<evidence type="ECO:0000313" key="7">
    <source>
        <dbReference type="EMBL" id="KAL2326498.1"/>
    </source>
</evidence>
<dbReference type="InterPro" id="IPR056789">
    <property type="entry name" value="LRR_R13L1-DRL21"/>
</dbReference>
<name>A0ABD1LSK9_9FABA</name>
<dbReference type="SMART" id="SM00369">
    <property type="entry name" value="LRR_TYP"/>
    <property type="match status" value="2"/>
</dbReference>
<dbReference type="InterPro" id="IPR001611">
    <property type="entry name" value="Leu-rich_rpt"/>
</dbReference>
<feature type="domain" description="R13L1/DRL21-like LRR repeat region" evidence="6">
    <location>
        <begin position="386"/>
        <end position="511"/>
    </location>
</feature>
<dbReference type="Pfam" id="PF25019">
    <property type="entry name" value="LRR_R13L1-DRL21"/>
    <property type="match status" value="1"/>
</dbReference>
<protein>
    <recommendedName>
        <fullName evidence="9">Rx N-terminal domain-containing protein</fullName>
    </recommendedName>
</protein>
<dbReference type="InterPro" id="IPR041118">
    <property type="entry name" value="Rx_N"/>
</dbReference>
<keyword evidence="4" id="KW-0611">Plant defense</keyword>
<keyword evidence="1" id="KW-0433">Leucine-rich repeat</keyword>
<evidence type="ECO:0000256" key="1">
    <source>
        <dbReference type="ARBA" id="ARBA00022614"/>
    </source>
</evidence>
<dbReference type="PANTHER" id="PTHR47186:SF43">
    <property type="entry name" value="TYPE DISEASE RESISTANCE PROTEIN CNL-J3, PUTATIVE-RELATED"/>
    <property type="match status" value="1"/>
</dbReference>
<dbReference type="SUPFAM" id="SSF52058">
    <property type="entry name" value="L domain-like"/>
    <property type="match status" value="2"/>
</dbReference>
<evidence type="ECO:0000256" key="2">
    <source>
        <dbReference type="ARBA" id="ARBA00022737"/>
    </source>
</evidence>
<accession>A0ABD1LSK9</accession>
<evidence type="ECO:0000313" key="8">
    <source>
        <dbReference type="Proteomes" id="UP001603857"/>
    </source>
</evidence>
<evidence type="ECO:0000256" key="4">
    <source>
        <dbReference type="ARBA" id="ARBA00022821"/>
    </source>
</evidence>
<evidence type="ECO:0008006" key="9">
    <source>
        <dbReference type="Google" id="ProtNLM"/>
    </source>
</evidence>
<sequence length="863" mass="98422">MALELVGGALLSAFLQVSFEKLASPQILDFFRGRKLDEKLLSKLEMKLQSIHALADDAEQKQFVDPRVRDWLLKVKDVVLDAEDILDEIQYELSKCEVEAEYESQTSTDSTWKVLSYFKSHSVSSSNKEIKSRMEKALDSLEFLSSQKGDLGLRNVTGVGVGSGLGSEVSQKSPSTSLVVESVIYGRDDEKEMIYNWLASNNTNKLEVDQAKNIPNIARHFSVATSHVKYFDGFGTFYDTRRLRTFLPTSESLNFIYNRWHCKMSISELFSKFKFLRVLSLSHYSNLSVVPESVGNLKHLRSLDLSNTSIYSLPESTCYLYNLQILKLNYITMIELPTNLHKLTDLRYLELIKTKVRQMPRHLEKLKNLRVFISSFDVEKGREFSMKQLGELNLQGGLSIENLQNIENLSDALVMDLKNKQHLVELELKWDRDQDPDDSMTERDEIVIEKLQPPKELEKLSINNYGGKQFPRWLSDNSLWNVVSLMLMNCQSCQYLPSLGLLPFLKHLTVARFDRLVSIDADFYGSSSCSFVSLETLSFYCMKEWEKWECESVTGSFPRLEELYIDGCPKLEGHLPMQLVHLKTLNIFCCEQLLGDDGCLGFDELFITISGHKMEAWLVEWICQMISCTSLEYLNIFSCRNMNILMSSCNNFLVTLKIHNSCDSLAAFPLDVFPKLQLLSICGCRNLQRISQDQSHNHLKDLTISNSPQFESLSECMHILPSLDVLRIEDCPKLESFPEGGLPPNLKVLFLREIPSLQCLPEGLCHLSSLQTLTLRNCSTLQFLPDDLCRLSSLKELVLNNCPNVQCLPNSGLPKSISYLEISGNCPLLRQSCLQDPTKVAQIQRTLFRNSIGCFKTGMYVHC</sequence>
<keyword evidence="2" id="KW-0677">Repeat</keyword>
<dbReference type="Proteomes" id="UP001603857">
    <property type="component" value="Unassembled WGS sequence"/>
</dbReference>
<dbReference type="InterPro" id="IPR003591">
    <property type="entry name" value="Leu-rich_rpt_typical-subtyp"/>
</dbReference>
<keyword evidence="3" id="KW-0547">Nucleotide-binding</keyword>
<evidence type="ECO:0000256" key="3">
    <source>
        <dbReference type="ARBA" id="ARBA00022741"/>
    </source>
</evidence>
<comment type="caution">
    <text evidence="7">The sequence shown here is derived from an EMBL/GenBank/DDBJ whole genome shotgun (WGS) entry which is preliminary data.</text>
</comment>
<dbReference type="Pfam" id="PF18052">
    <property type="entry name" value="Rx_N"/>
    <property type="match status" value="1"/>
</dbReference>
<dbReference type="PROSITE" id="PS51450">
    <property type="entry name" value="LRR"/>
    <property type="match status" value="1"/>
</dbReference>
<feature type="domain" description="Disease resistance N-terminal" evidence="5">
    <location>
        <begin position="11"/>
        <end position="103"/>
    </location>
</feature>
<dbReference type="Gene3D" id="3.80.10.10">
    <property type="entry name" value="Ribonuclease Inhibitor"/>
    <property type="match status" value="2"/>
</dbReference>
<evidence type="ECO:0000259" key="5">
    <source>
        <dbReference type="Pfam" id="PF18052"/>
    </source>
</evidence>
<reference evidence="7 8" key="1">
    <citation type="submission" date="2024-08" db="EMBL/GenBank/DDBJ databases">
        <title>Insights into the chromosomal genome structure of Flemingia macrophylla.</title>
        <authorList>
            <person name="Ding Y."/>
            <person name="Zhao Y."/>
            <person name="Bi W."/>
            <person name="Wu M."/>
            <person name="Zhao G."/>
            <person name="Gong Y."/>
            <person name="Li W."/>
            <person name="Zhang P."/>
        </authorList>
    </citation>
    <scope>NUCLEOTIDE SEQUENCE [LARGE SCALE GENOMIC DNA]</scope>
    <source>
        <strain evidence="7">DYQJB</strain>
        <tissue evidence="7">Leaf</tissue>
    </source>
</reference>